<evidence type="ECO:0000256" key="3">
    <source>
        <dbReference type="RuleBase" id="RU363034"/>
    </source>
</evidence>
<protein>
    <submittedName>
        <fullName evidence="6">Low-density lipoprotein (LDL) receptor class A, conserved site,Low-density lipoprotein (LDL) receptor</fullName>
    </submittedName>
</protein>
<feature type="disulfide bond" evidence="2">
    <location>
        <begin position="1275"/>
        <end position="1290"/>
    </location>
</feature>
<dbReference type="PANTHER" id="PTHR24258">
    <property type="entry name" value="SERINE PROTEASE-RELATED"/>
    <property type="match status" value="1"/>
</dbReference>
<feature type="disulfide bond" evidence="2">
    <location>
        <begin position="705"/>
        <end position="720"/>
    </location>
</feature>
<feature type="disulfide bond" evidence="2">
    <location>
        <begin position="634"/>
        <end position="649"/>
    </location>
</feature>
<dbReference type="SMART" id="SM00192">
    <property type="entry name" value="LDLa"/>
    <property type="match status" value="11"/>
</dbReference>
<dbReference type="SUPFAM" id="SSF50494">
    <property type="entry name" value="Trypsin-like serine proteases"/>
    <property type="match status" value="2"/>
</dbReference>
<dbReference type="PROSITE" id="PS00135">
    <property type="entry name" value="TRYPSIN_SER"/>
    <property type="match status" value="1"/>
</dbReference>
<dbReference type="Gene3D" id="2.40.10.10">
    <property type="entry name" value="Trypsin-like serine proteases"/>
    <property type="match status" value="2"/>
</dbReference>
<dbReference type="FunFam" id="2.40.10.10:FF:000111">
    <property type="entry name" value="Blast:Serine protease nudel"/>
    <property type="match status" value="1"/>
</dbReference>
<dbReference type="Pfam" id="PF00057">
    <property type="entry name" value="Ldl_recept_a"/>
    <property type="match status" value="2"/>
</dbReference>
<dbReference type="GO" id="GO:0006508">
    <property type="term" value="P:proteolysis"/>
    <property type="evidence" value="ECO:0007669"/>
    <property type="project" value="UniProtKB-KW"/>
</dbReference>
<evidence type="ECO:0000256" key="2">
    <source>
        <dbReference type="PROSITE-ProRule" id="PRU00124"/>
    </source>
</evidence>
<dbReference type="InterPro" id="IPR018114">
    <property type="entry name" value="TRYPSIN_HIS"/>
</dbReference>
<dbReference type="InterPro" id="IPR043504">
    <property type="entry name" value="Peptidase_S1_PA_chymotrypsin"/>
</dbReference>
<dbReference type="SUPFAM" id="SSF57424">
    <property type="entry name" value="LDL receptor-like module"/>
    <property type="match status" value="7"/>
</dbReference>
<dbReference type="InterPro" id="IPR009003">
    <property type="entry name" value="Peptidase_S1_PA"/>
</dbReference>
<dbReference type="OrthoDB" id="10016557at2759"/>
<keyword evidence="1 2" id="KW-1015">Disulfide bond</keyword>
<dbReference type="InterPro" id="IPR001254">
    <property type="entry name" value="Trypsin_dom"/>
</dbReference>
<dbReference type="CDD" id="cd00112">
    <property type="entry name" value="LDLa"/>
    <property type="match status" value="7"/>
</dbReference>
<dbReference type="InterPro" id="IPR015420">
    <property type="entry name" value="Peptidase_S1A_nudel"/>
</dbReference>
<dbReference type="InterPro" id="IPR002172">
    <property type="entry name" value="LDrepeatLR_classA_rpt"/>
</dbReference>
<feature type="disulfide bond" evidence="2">
    <location>
        <begin position="1743"/>
        <end position="1761"/>
    </location>
</feature>
<dbReference type="InterPro" id="IPR036055">
    <property type="entry name" value="LDL_receptor-like_sf"/>
</dbReference>
<feature type="disulfide bond" evidence="2">
    <location>
        <begin position="1691"/>
        <end position="1709"/>
    </location>
</feature>
<dbReference type="SMART" id="SM00020">
    <property type="entry name" value="Tryp_SPc"/>
    <property type="match status" value="1"/>
</dbReference>
<feature type="disulfide bond" evidence="2">
    <location>
        <begin position="1736"/>
        <end position="1748"/>
    </location>
</feature>
<dbReference type="PROSITE" id="PS50068">
    <property type="entry name" value="LDLRA_2"/>
    <property type="match status" value="8"/>
</dbReference>
<dbReference type="Gene3D" id="4.10.400.10">
    <property type="entry name" value="Low-density Lipoprotein Receptor"/>
    <property type="match status" value="7"/>
</dbReference>
<evidence type="ECO:0000259" key="5">
    <source>
        <dbReference type="PROSITE" id="PS50240"/>
    </source>
</evidence>
<feature type="domain" description="Peptidase S1" evidence="5">
    <location>
        <begin position="865"/>
        <end position="1096"/>
    </location>
</feature>
<dbReference type="InterPro" id="IPR023415">
    <property type="entry name" value="LDLR_class-A_CS"/>
</dbReference>
<dbReference type="PROSITE" id="PS50240">
    <property type="entry name" value="TRYPSIN_DOM"/>
    <property type="match status" value="1"/>
</dbReference>
<feature type="region of interest" description="Disordered" evidence="4">
    <location>
        <begin position="266"/>
        <end position="287"/>
    </location>
</feature>
<dbReference type="GO" id="GO:0004252">
    <property type="term" value="F:serine-type endopeptidase activity"/>
    <property type="evidence" value="ECO:0007669"/>
    <property type="project" value="InterPro"/>
</dbReference>
<dbReference type="PANTHER" id="PTHR24258:SF140">
    <property type="entry name" value="BCDNA.GH08420-RELATED"/>
    <property type="match status" value="1"/>
</dbReference>
<evidence type="ECO:0000313" key="6">
    <source>
        <dbReference type="EMBL" id="VVC31839.1"/>
    </source>
</evidence>
<keyword evidence="6" id="KW-0449">Lipoprotein</keyword>
<evidence type="ECO:0000256" key="4">
    <source>
        <dbReference type="SAM" id="MobiDB-lite"/>
    </source>
</evidence>
<evidence type="ECO:0000256" key="1">
    <source>
        <dbReference type="ARBA" id="ARBA00023157"/>
    </source>
</evidence>
<dbReference type="Pfam" id="PF00089">
    <property type="entry name" value="Trypsin"/>
    <property type="match status" value="1"/>
</dbReference>
<gene>
    <name evidence="6" type="ORF">CINCED_3A012520</name>
</gene>
<dbReference type="Pfam" id="PF09342">
    <property type="entry name" value="DUF1986"/>
    <property type="match status" value="1"/>
</dbReference>
<dbReference type="Proteomes" id="UP000325440">
    <property type="component" value="Unassembled WGS sequence"/>
</dbReference>
<sequence>MIYEQDKIHNLPERQFSEKTDKSIKNYSETSGAIQQRIKRFQTNLHEIHEQETLVTCKLNNGIKELNNQIKRLYVGLTRLDARVNRIKRGLNEQKAIADCVQMKDKLKNIYVELNRIFKTLSMMDENGICRCKCPLDITSITSTKLTHVTDIPFELTTFGSENTDDAQFISSNPTEKTKQLKKIVLSNYEPQNAVHNYMKITPRSIFTDKEIIVKTTDKGHDFTTSITITDTTTTTEENIKTTEIKEDMSPAMSNTVTNFVDFNNNNNAQTVEPRPFTTETPTSTTAESMDLNETTEITNLNYDGTTQKESLNKNLVSKLTTVNENVLEFNTETSVSKKYDHKTEVTRDFELTITNDSILKSTTEVSNSEKNYNNAYITEEFSYELINKSEDISEFTTELSVTKKYETNTGNINNTDITLKLTNENYNTKESSSTMSMSISDTNNVKGRTSLEVQGELKDEKQFNQSTMSNTNQYVWYPVCFYPVPCTQNASNHQKTIQNVSKNTILYSAQSLKTYKKKTPITDATIIQNSYPIISYCPVDMVCSKTDFVKEGNITMLHCMLQPTFYRSININTNTINTPYRHNYEYNKTKSSVTVESKLSRESDEILIGNVKCPLNTFPCVDNLGCVDTQNWCDGRIHCNDASDESQCNCKERIDRDKLCDGYYDCPSGEDELGCFGCNNETFSCGDWDIVSQRSSCFERKNRCDYINHCPNGRDEDECTLLSRDLENQNQIFFISYSSGYLHHNWKGNWYPVCDDDRIGTRAEKTCITESGEKSKPNSIQYIVNEPISYNGLYISIDGNNHISLLDSCKHQGVLVECEPEVCGIRSDLKFNKNIDPDRMKRNQYSEYSNNITSRYARSKDPRVVGGIASNPGAWPWLIALYQDGIFHCGGVILSDKWVLTAAHCVNQYQKHFYEVQAGILRRFSFSPMEQLRIVTHVIVHTQYSRSTMVNDLAVLRLEHGLEFNRWIRPVCLPDNKLNWIPYPGTICTAVGWGATVEHGPDPDNMREVEVPILAECTHKTDIDGGEICAGYLSGGHDTCQGDSGGPLLCREPNNLNKWYVAGIVSHGEGCARPMEPGVYTRVALYMEWIISVTEDDHLTDVLRPQQNCPGIRCKTGRHCIPTKRQCDKYVDCMNAEDEQNCDYTGSQYHVNLYRSINTDHSNLKYSQLKTAEEASTDVTAVTTKSPGLSSTVVFQNTKTTSPKPNFKTTLRQNEYLKVETSMVKVTSNKTNITLGQNDQLYNVFLKQLLDNQFTEKTFSCRRITQVVLLNYRCDGKVDCEDGTDEEACDCKTRLVNMYNSSAICDGVVDCHGGADETTCGVPMKCKSDEMICDKPNKCVKKSAWCDGIIDCHNDGSDEKYCTTITNGTTAVVTDAIGRLELRRSGMVAENRNGVWKVRCVDENTASIISHETCYKLNFMGSVYHTRKMAWNNPLPLNLSKLAIAADICQGVYVECGARVTVDTRLYHWHVNVVVDGKLERTGVLIHDSWVLVKRTAADLDLKKTYVIAVLGSGAYSSIWIKSPYEQVVRVDGIRQMSESDFDMLHLAVPATVTRGVTPLDIPMFQPTPGPHHTCYAIGWSDDRGDRTETARLRPDTTPCDDGHICFTVSQKPQSCSDGKNTSHVTAVVCESIIGLFLAAPVIQHTVNFCDSKTRIQLPEAENLINQIVDILDCEFIKPTPAPVCNGNRCKLGECVPWEKVCDGIPNCRDEEDEMIKMCKARTDKCKTNDTLCICDVGSFRCANGKCVEKTTFCNGINDCGDGTDEPKNCQKNTCVEYLKLTAPERLCDGRWDCLDKTDEEFTNCPGYCNKTNVYQCQSSNKCISSENVCDGEGDCPESDDEAECLGLIHPTRRNYAKNEGVLAIRSYGNWHAQCITEDYTNVNYQSLCKGLGFKYAVGIKKVTTAKVEFENFMIVQLNPKTDVAIRSATKNILQFSGHTCVAVYVVCSSS</sequence>
<name>A0A5E4MR28_9HEMI</name>
<dbReference type="InterPro" id="IPR033116">
    <property type="entry name" value="TRYPSIN_SER"/>
</dbReference>
<proteinExistence type="predicted"/>
<dbReference type="CDD" id="cd00190">
    <property type="entry name" value="Tryp_SPc"/>
    <property type="match status" value="1"/>
</dbReference>
<keyword evidence="3" id="KW-0720">Serine protease</keyword>
<dbReference type="PROSITE" id="PS00134">
    <property type="entry name" value="TRYPSIN_HIS"/>
    <property type="match status" value="1"/>
</dbReference>
<dbReference type="EMBL" id="CABPRJ010000951">
    <property type="protein sequence ID" value="VVC31839.1"/>
    <property type="molecule type" value="Genomic_DNA"/>
</dbReference>
<dbReference type="PRINTS" id="PR00261">
    <property type="entry name" value="LDLRECEPTOR"/>
</dbReference>
<accession>A0A5E4MR28</accession>
<keyword evidence="6" id="KW-0675">Receptor</keyword>
<dbReference type="PROSITE" id="PS01209">
    <property type="entry name" value="LDLRA_1"/>
    <property type="match status" value="5"/>
</dbReference>
<organism evidence="6 7">
    <name type="scientific">Cinara cedri</name>
    <dbReference type="NCBI Taxonomy" id="506608"/>
    <lineage>
        <taxon>Eukaryota</taxon>
        <taxon>Metazoa</taxon>
        <taxon>Ecdysozoa</taxon>
        <taxon>Arthropoda</taxon>
        <taxon>Hexapoda</taxon>
        <taxon>Insecta</taxon>
        <taxon>Pterygota</taxon>
        <taxon>Neoptera</taxon>
        <taxon>Paraneoptera</taxon>
        <taxon>Hemiptera</taxon>
        <taxon>Sternorrhyncha</taxon>
        <taxon>Aphidomorpha</taxon>
        <taxon>Aphidoidea</taxon>
        <taxon>Aphididae</taxon>
        <taxon>Lachninae</taxon>
        <taxon>Cinara</taxon>
    </lineage>
</organism>
<feature type="disulfide bond" evidence="2">
    <location>
        <begin position="1128"/>
        <end position="1143"/>
    </location>
</feature>
<evidence type="ECO:0000313" key="7">
    <source>
        <dbReference type="Proteomes" id="UP000325440"/>
    </source>
</evidence>
<keyword evidence="3" id="KW-0378">Hydrolase</keyword>
<keyword evidence="7" id="KW-1185">Reference proteome</keyword>
<keyword evidence="3" id="KW-0645">Protease</keyword>
<comment type="caution">
    <text evidence="2">Lacks conserved residue(s) required for the propagation of feature annotation.</text>
</comment>
<reference evidence="6 7" key="1">
    <citation type="submission" date="2019-08" db="EMBL/GenBank/DDBJ databases">
        <authorList>
            <person name="Alioto T."/>
            <person name="Alioto T."/>
            <person name="Gomez Garrido J."/>
        </authorList>
    </citation>
    <scope>NUCLEOTIDE SEQUENCE [LARGE SCALE GENOMIC DNA]</scope>
</reference>
<feature type="disulfide bond" evidence="2">
    <location>
        <begin position="1831"/>
        <end position="1846"/>
    </location>
</feature>